<dbReference type="eggNOG" id="ENOG502S331">
    <property type="taxonomic scope" value="Eukaryota"/>
</dbReference>
<keyword evidence="2" id="KW-1185">Reference proteome</keyword>
<proteinExistence type="predicted"/>
<dbReference type="Gene3D" id="3.40.50.1820">
    <property type="entry name" value="alpha/beta hydrolase"/>
    <property type="match status" value="1"/>
</dbReference>
<dbReference type="AlphaFoldDB" id="K0SR45"/>
<name>K0SR45_THAOC</name>
<dbReference type="EMBL" id="AGNL01013027">
    <property type="protein sequence ID" value="EJK67484.1"/>
    <property type="molecule type" value="Genomic_DNA"/>
</dbReference>
<dbReference type="InterPro" id="IPR029058">
    <property type="entry name" value="AB_hydrolase_fold"/>
</dbReference>
<dbReference type="InterPro" id="IPR000801">
    <property type="entry name" value="Esterase-like"/>
</dbReference>
<accession>K0SR45</accession>
<dbReference type="InterPro" id="IPR050583">
    <property type="entry name" value="Mycobacterial_A85_antigen"/>
</dbReference>
<dbReference type="PANTHER" id="PTHR48098:SF6">
    <property type="entry name" value="FERRI-BACILLIBACTIN ESTERASE BESA"/>
    <property type="match status" value="1"/>
</dbReference>
<evidence type="ECO:0000313" key="2">
    <source>
        <dbReference type="Proteomes" id="UP000266841"/>
    </source>
</evidence>
<comment type="caution">
    <text evidence="1">The sequence shown here is derived from an EMBL/GenBank/DDBJ whole genome shotgun (WGS) entry which is preliminary data.</text>
</comment>
<dbReference type="SUPFAM" id="SSF53474">
    <property type="entry name" value="alpha/beta-Hydrolases"/>
    <property type="match status" value="1"/>
</dbReference>
<protein>
    <recommendedName>
        <fullName evidence="3">Esterase</fullName>
    </recommendedName>
</protein>
<evidence type="ECO:0008006" key="3">
    <source>
        <dbReference type="Google" id="ProtNLM"/>
    </source>
</evidence>
<gene>
    <name evidence="1" type="ORF">THAOC_11473</name>
</gene>
<dbReference type="Proteomes" id="UP000266841">
    <property type="component" value="Unassembled WGS sequence"/>
</dbReference>
<dbReference type="PANTHER" id="PTHR48098">
    <property type="entry name" value="ENTEROCHELIN ESTERASE-RELATED"/>
    <property type="match status" value="1"/>
</dbReference>
<organism evidence="1 2">
    <name type="scientific">Thalassiosira oceanica</name>
    <name type="common">Marine diatom</name>
    <dbReference type="NCBI Taxonomy" id="159749"/>
    <lineage>
        <taxon>Eukaryota</taxon>
        <taxon>Sar</taxon>
        <taxon>Stramenopiles</taxon>
        <taxon>Ochrophyta</taxon>
        <taxon>Bacillariophyta</taxon>
        <taxon>Coscinodiscophyceae</taxon>
        <taxon>Thalassiosirophycidae</taxon>
        <taxon>Thalassiosirales</taxon>
        <taxon>Thalassiosiraceae</taxon>
        <taxon>Thalassiosira</taxon>
    </lineage>
</organism>
<sequence>MLAVGGRLNLSAPWPLDGLALDRYEHSSHPGALRTGETTIFARLDTMRSFKVVLSLASFQLRSVAAFTDQGMRPLAAPFPNGCCNGSVLTIPRAELYSGGFSLNDVVLPSRDVRVWLPEEYNQNEYSQHSFPVLYCHDGQNAFEDERSWTGSSWRLVGALTRLHERNLLEAIPVVVCVPCAEGFLRRHAEYGDFTNPISQAHSNWMAQKLLPCIERKFRVRAGPEHTSVIGSSLGGQASLQLLLRYPDLFGGLLA</sequence>
<dbReference type="Pfam" id="PF00756">
    <property type="entry name" value="Esterase"/>
    <property type="match status" value="1"/>
</dbReference>
<dbReference type="OrthoDB" id="446683at2759"/>
<reference evidence="1 2" key="1">
    <citation type="journal article" date="2012" name="Genome Biol.">
        <title>Genome and low-iron response of an oceanic diatom adapted to chronic iron limitation.</title>
        <authorList>
            <person name="Lommer M."/>
            <person name="Specht M."/>
            <person name="Roy A.S."/>
            <person name="Kraemer L."/>
            <person name="Andreson R."/>
            <person name="Gutowska M.A."/>
            <person name="Wolf J."/>
            <person name="Bergner S.V."/>
            <person name="Schilhabel M.B."/>
            <person name="Klostermeier U.C."/>
            <person name="Beiko R.G."/>
            <person name="Rosenstiel P."/>
            <person name="Hippler M."/>
            <person name="Laroche J."/>
        </authorList>
    </citation>
    <scope>NUCLEOTIDE SEQUENCE [LARGE SCALE GENOMIC DNA]</scope>
    <source>
        <strain evidence="1 2">CCMP1005</strain>
    </source>
</reference>
<evidence type="ECO:0000313" key="1">
    <source>
        <dbReference type="EMBL" id="EJK67484.1"/>
    </source>
</evidence>